<keyword evidence="6" id="KW-0862">Zinc</keyword>
<evidence type="ECO:0000313" key="12">
    <source>
        <dbReference type="Proteomes" id="UP000252139"/>
    </source>
</evidence>
<dbReference type="PROSITE" id="PS00028">
    <property type="entry name" value="ZINC_FINGER_C2H2_1"/>
    <property type="match status" value="2"/>
</dbReference>
<comment type="subcellular location">
    <subcellularLocation>
        <location evidence="1">Nucleus</location>
    </subcellularLocation>
</comment>
<keyword evidence="3" id="KW-0479">Metal-binding</keyword>
<dbReference type="EMBL" id="PJQL01000387">
    <property type="protein sequence ID" value="RCH96255.1"/>
    <property type="molecule type" value="Genomic_DNA"/>
</dbReference>
<evidence type="ECO:0000256" key="4">
    <source>
        <dbReference type="ARBA" id="ARBA00022737"/>
    </source>
</evidence>
<dbReference type="Proteomes" id="UP000252139">
    <property type="component" value="Unassembled WGS sequence"/>
</dbReference>
<dbReference type="PANTHER" id="PTHR14003:SF19">
    <property type="entry name" value="YY2 TRANSCRIPTION FACTOR"/>
    <property type="match status" value="1"/>
</dbReference>
<feature type="region of interest" description="Disordered" evidence="9">
    <location>
        <begin position="139"/>
        <end position="176"/>
    </location>
</feature>
<dbReference type="Gene3D" id="3.30.160.60">
    <property type="entry name" value="Classic Zinc Finger"/>
    <property type="match status" value="2"/>
</dbReference>
<keyword evidence="7" id="KW-0539">Nucleus</keyword>
<keyword evidence="5 8" id="KW-0863">Zinc-finger</keyword>
<dbReference type="InterPro" id="IPR036236">
    <property type="entry name" value="Znf_C2H2_sf"/>
</dbReference>
<dbReference type="SMART" id="SM00355">
    <property type="entry name" value="ZnF_C2H2"/>
    <property type="match status" value="2"/>
</dbReference>
<evidence type="ECO:0000256" key="1">
    <source>
        <dbReference type="ARBA" id="ARBA00004123"/>
    </source>
</evidence>
<accession>A0A367K273</accession>
<comment type="caution">
    <text evidence="11">The sequence shown here is derived from an EMBL/GenBank/DDBJ whole genome shotgun (WGS) entry which is preliminary data.</text>
</comment>
<evidence type="ECO:0000256" key="7">
    <source>
        <dbReference type="ARBA" id="ARBA00023242"/>
    </source>
</evidence>
<evidence type="ECO:0000256" key="9">
    <source>
        <dbReference type="SAM" id="MobiDB-lite"/>
    </source>
</evidence>
<evidence type="ECO:0000256" key="6">
    <source>
        <dbReference type="ARBA" id="ARBA00022833"/>
    </source>
</evidence>
<name>A0A367K273_RHIAZ</name>
<feature type="region of interest" description="Disordered" evidence="9">
    <location>
        <begin position="224"/>
        <end position="246"/>
    </location>
</feature>
<gene>
    <name evidence="11" type="ORF">CU097_014145</name>
</gene>
<dbReference type="PANTHER" id="PTHR14003">
    <property type="entry name" value="TRANSCRIPTIONAL REPRESSOR PROTEIN YY"/>
    <property type="match status" value="1"/>
</dbReference>
<dbReference type="InterPro" id="IPR013087">
    <property type="entry name" value="Znf_C2H2_type"/>
</dbReference>
<protein>
    <recommendedName>
        <fullName evidence="10">C2H2-type domain-containing protein</fullName>
    </recommendedName>
</protein>
<keyword evidence="12" id="KW-1185">Reference proteome</keyword>
<dbReference type="GO" id="GO:0000785">
    <property type="term" value="C:chromatin"/>
    <property type="evidence" value="ECO:0007669"/>
    <property type="project" value="TreeGrafter"/>
</dbReference>
<organism evidence="11 12">
    <name type="scientific">Rhizopus azygosporus</name>
    <name type="common">Rhizopus microsporus var. azygosporus</name>
    <dbReference type="NCBI Taxonomy" id="86630"/>
    <lineage>
        <taxon>Eukaryota</taxon>
        <taxon>Fungi</taxon>
        <taxon>Fungi incertae sedis</taxon>
        <taxon>Mucoromycota</taxon>
        <taxon>Mucoromycotina</taxon>
        <taxon>Mucoromycetes</taxon>
        <taxon>Mucorales</taxon>
        <taxon>Mucorineae</taxon>
        <taxon>Rhizopodaceae</taxon>
        <taxon>Rhizopus</taxon>
    </lineage>
</organism>
<evidence type="ECO:0000256" key="2">
    <source>
        <dbReference type="ARBA" id="ARBA00022491"/>
    </source>
</evidence>
<evidence type="ECO:0000256" key="3">
    <source>
        <dbReference type="ARBA" id="ARBA00022723"/>
    </source>
</evidence>
<sequence>MCNNDLVLSIKDASGRHVSLLNENTPANYKMNSLNSANTTITVRRKYHCTEPGCNKSFTTSGHLARHNRIHTGEKNFHCLHPGCPSRFSRQDNMMQHYRTHLSQKARRQQQLKKSTPKAPYCHSAQEPKFTQTRPRRAITMPSLPYPPFDLKQDRPISRPRRTMSTSSTCSSTSSFTCSSCPSPQFNHILPPPTFYTISPPPQPNHYLHYRHQPVELAKLPHLQKPEQQQQQQQSHWESKPSEKPLSSLLHLANIVSTFG</sequence>
<evidence type="ECO:0000313" key="11">
    <source>
        <dbReference type="EMBL" id="RCH96255.1"/>
    </source>
</evidence>
<reference evidence="11 12" key="1">
    <citation type="journal article" date="2018" name="G3 (Bethesda)">
        <title>Phylogenetic and Phylogenomic Definition of Rhizopus Species.</title>
        <authorList>
            <person name="Gryganskyi A.P."/>
            <person name="Golan J."/>
            <person name="Dolatabadi S."/>
            <person name="Mondo S."/>
            <person name="Robb S."/>
            <person name="Idnurm A."/>
            <person name="Muszewska A."/>
            <person name="Steczkiewicz K."/>
            <person name="Masonjones S."/>
            <person name="Liao H.L."/>
            <person name="Gajdeczka M.T."/>
            <person name="Anike F."/>
            <person name="Vuek A."/>
            <person name="Anishchenko I.M."/>
            <person name="Voigt K."/>
            <person name="de Hoog G.S."/>
            <person name="Smith M.E."/>
            <person name="Heitman J."/>
            <person name="Vilgalys R."/>
            <person name="Stajich J.E."/>
        </authorList>
    </citation>
    <scope>NUCLEOTIDE SEQUENCE [LARGE SCALE GENOMIC DNA]</scope>
    <source>
        <strain evidence="11 12">CBS 357.93</strain>
    </source>
</reference>
<dbReference type="GO" id="GO:0005667">
    <property type="term" value="C:transcription regulator complex"/>
    <property type="evidence" value="ECO:0007669"/>
    <property type="project" value="TreeGrafter"/>
</dbReference>
<keyword evidence="2" id="KW-0678">Repressor</keyword>
<dbReference type="GO" id="GO:0008270">
    <property type="term" value="F:zinc ion binding"/>
    <property type="evidence" value="ECO:0007669"/>
    <property type="project" value="UniProtKB-KW"/>
</dbReference>
<feature type="compositionally biased region" description="Low complexity" evidence="9">
    <location>
        <begin position="163"/>
        <end position="176"/>
    </location>
</feature>
<evidence type="ECO:0000259" key="10">
    <source>
        <dbReference type="PROSITE" id="PS50157"/>
    </source>
</evidence>
<dbReference type="OrthoDB" id="6365676at2759"/>
<dbReference type="SUPFAM" id="SSF57667">
    <property type="entry name" value="beta-beta-alpha zinc fingers"/>
    <property type="match status" value="1"/>
</dbReference>
<dbReference type="GO" id="GO:0000122">
    <property type="term" value="P:negative regulation of transcription by RNA polymerase II"/>
    <property type="evidence" value="ECO:0007669"/>
    <property type="project" value="UniProtKB-ARBA"/>
</dbReference>
<keyword evidence="4" id="KW-0677">Repeat</keyword>
<proteinExistence type="predicted"/>
<feature type="domain" description="C2H2-type" evidence="10">
    <location>
        <begin position="47"/>
        <end position="76"/>
    </location>
</feature>
<evidence type="ECO:0000256" key="5">
    <source>
        <dbReference type="ARBA" id="ARBA00022771"/>
    </source>
</evidence>
<dbReference type="GO" id="GO:0031519">
    <property type="term" value="C:PcG protein complex"/>
    <property type="evidence" value="ECO:0007669"/>
    <property type="project" value="TreeGrafter"/>
</dbReference>
<dbReference type="FunFam" id="3.30.160.60:FF:001382">
    <property type="entry name" value="Transcriptional repressor"/>
    <property type="match status" value="1"/>
</dbReference>
<feature type="domain" description="C2H2-type" evidence="10">
    <location>
        <begin position="77"/>
        <end position="106"/>
    </location>
</feature>
<dbReference type="GO" id="GO:0000981">
    <property type="term" value="F:DNA-binding transcription factor activity, RNA polymerase II-specific"/>
    <property type="evidence" value="ECO:0007669"/>
    <property type="project" value="TreeGrafter"/>
</dbReference>
<dbReference type="AlphaFoldDB" id="A0A367K273"/>
<dbReference type="STRING" id="86630.A0A367K273"/>
<evidence type="ECO:0000256" key="8">
    <source>
        <dbReference type="PROSITE-ProRule" id="PRU00042"/>
    </source>
</evidence>
<dbReference type="PROSITE" id="PS50157">
    <property type="entry name" value="ZINC_FINGER_C2H2_2"/>
    <property type="match status" value="2"/>
</dbReference>
<dbReference type="Pfam" id="PF00096">
    <property type="entry name" value="zf-C2H2"/>
    <property type="match status" value="1"/>
</dbReference>
<dbReference type="GO" id="GO:0000978">
    <property type="term" value="F:RNA polymerase II cis-regulatory region sequence-specific DNA binding"/>
    <property type="evidence" value="ECO:0007669"/>
    <property type="project" value="TreeGrafter"/>
</dbReference>
<dbReference type="GO" id="GO:0060258">
    <property type="term" value="P:negative regulation of filamentous growth"/>
    <property type="evidence" value="ECO:0007669"/>
    <property type="project" value="UniProtKB-ARBA"/>
</dbReference>